<dbReference type="InterPro" id="IPR000387">
    <property type="entry name" value="Tyr_Pase_dom"/>
</dbReference>
<dbReference type="GeneID" id="8856485"/>
<dbReference type="eggNOG" id="KOG2283">
    <property type="taxonomic scope" value="Eukaryota"/>
</dbReference>
<evidence type="ECO:0000259" key="1">
    <source>
        <dbReference type="PROSITE" id="PS50056"/>
    </source>
</evidence>
<sequence length="200" mass="22941">MSQNLLTAATTMNNHEEELEVPGFSWIIESELAGMKFPSLPEHYKNLNHHHIGLVICVNERVASFVEQLPHSEYFNLISKKLQKIENCEEFTYNVGKLNIAHFPINDYGVPNMELMNEMIKLVEYVRKVDSNRGIVVHCMAGLSRTGMILACLLVRVWKMTFEESIKLVNQKRGRNGRGVMTSKQEAFVEDFSKTIPNIQ</sequence>
<feature type="domain" description="Tyrosine specific protein phosphatases" evidence="1">
    <location>
        <begin position="117"/>
        <end position="173"/>
    </location>
</feature>
<dbReference type="AlphaFoldDB" id="D2V080"/>
<dbReference type="STRING" id="5762.D2V080"/>
<dbReference type="Gene3D" id="3.90.190.10">
    <property type="entry name" value="Protein tyrosine phosphatase superfamily"/>
    <property type="match status" value="1"/>
</dbReference>
<dbReference type="KEGG" id="ngr:NAEGRDRAFT_62200"/>
<dbReference type="Pfam" id="PF22785">
    <property type="entry name" value="Tc-R-P"/>
    <property type="match status" value="1"/>
</dbReference>
<dbReference type="Proteomes" id="UP000006671">
    <property type="component" value="Unassembled WGS sequence"/>
</dbReference>
<dbReference type="PROSITE" id="PS00383">
    <property type="entry name" value="TYR_PHOSPHATASE_1"/>
    <property type="match status" value="1"/>
</dbReference>
<proteinExistence type="predicted"/>
<dbReference type="OrthoDB" id="432447at2759"/>
<evidence type="ECO:0000313" key="4">
    <source>
        <dbReference type="Proteomes" id="UP000006671"/>
    </source>
</evidence>
<dbReference type="RefSeq" id="XP_002682223.1">
    <property type="nucleotide sequence ID" value="XM_002682177.1"/>
</dbReference>
<gene>
    <name evidence="2" type="ORF">NAEGRDRAFT_62200</name>
    <name evidence="3" type="ORF">NAEGRDRAFT_62225</name>
</gene>
<dbReference type="EMBL" id="GG738847">
    <property type="protein sequence ID" value="EFC49494.1"/>
    <property type="molecule type" value="Genomic_DNA"/>
</dbReference>
<name>D2V080_NAEGR</name>
<dbReference type="VEuPathDB" id="AmoebaDB:NAEGRDRAFT_62225"/>
<organism evidence="4">
    <name type="scientific">Naegleria gruberi</name>
    <name type="common">Amoeba</name>
    <dbReference type="NCBI Taxonomy" id="5762"/>
    <lineage>
        <taxon>Eukaryota</taxon>
        <taxon>Discoba</taxon>
        <taxon>Heterolobosea</taxon>
        <taxon>Tetramitia</taxon>
        <taxon>Eutetramitia</taxon>
        <taxon>Vahlkampfiidae</taxon>
        <taxon>Naegleria</taxon>
    </lineage>
</organism>
<dbReference type="PANTHER" id="PTHR23339">
    <property type="entry name" value="TYROSINE SPECIFIC PROTEIN PHOSPHATASE AND DUAL SPECIFICITY PROTEIN PHOSPHATASE"/>
    <property type="match status" value="1"/>
</dbReference>
<evidence type="ECO:0000313" key="2">
    <source>
        <dbReference type="EMBL" id="EFC49479.1"/>
    </source>
</evidence>
<dbReference type="SUPFAM" id="SSF52799">
    <property type="entry name" value="(Phosphotyrosine protein) phosphatases II"/>
    <property type="match status" value="1"/>
</dbReference>
<dbReference type="CDD" id="cd14504">
    <property type="entry name" value="DUSP23"/>
    <property type="match status" value="1"/>
</dbReference>
<dbReference type="OMA" id="LAGMKFP"/>
<protein>
    <submittedName>
        <fullName evidence="2">Predicted protein</fullName>
    </submittedName>
</protein>
<dbReference type="PROSITE" id="PS50056">
    <property type="entry name" value="TYR_PHOSPHATASE_2"/>
    <property type="match status" value="1"/>
</dbReference>
<dbReference type="InterPro" id="IPR050561">
    <property type="entry name" value="PTP"/>
</dbReference>
<dbReference type="EMBL" id="GG738847">
    <property type="protein sequence ID" value="EFC49479.1"/>
    <property type="molecule type" value="Genomic_DNA"/>
</dbReference>
<dbReference type="InterPro" id="IPR029021">
    <property type="entry name" value="Prot-tyrosine_phosphatase-like"/>
</dbReference>
<evidence type="ECO:0000313" key="3">
    <source>
        <dbReference type="EMBL" id="EFC49494.1"/>
    </source>
</evidence>
<dbReference type="InterPro" id="IPR016130">
    <property type="entry name" value="Tyr_Pase_AS"/>
</dbReference>
<accession>D2V080</accession>
<keyword evidence="4" id="KW-1185">Reference proteome</keyword>
<reference evidence="2 4" key="1">
    <citation type="journal article" date="2010" name="Cell">
        <title>The genome of Naegleria gruberi illuminates early eukaryotic versatility.</title>
        <authorList>
            <person name="Fritz-Laylin L.K."/>
            <person name="Prochnik S.E."/>
            <person name="Ginger M.L."/>
            <person name="Dacks J.B."/>
            <person name="Carpenter M.L."/>
            <person name="Field M.C."/>
            <person name="Kuo A."/>
            <person name="Paredez A."/>
            <person name="Chapman J."/>
            <person name="Pham J."/>
            <person name="Shu S."/>
            <person name="Neupane R."/>
            <person name="Cipriano M."/>
            <person name="Mancuso J."/>
            <person name="Tu H."/>
            <person name="Salamov A."/>
            <person name="Lindquist E."/>
            <person name="Shapiro H."/>
            <person name="Lucas S."/>
            <person name="Grigoriev I.V."/>
            <person name="Cande W.Z."/>
            <person name="Fulton C."/>
            <person name="Rokhsar D.S."/>
            <person name="Dawson S.C."/>
        </authorList>
    </citation>
    <scope>NUCLEOTIDE SEQUENCE [LARGE SCALE GENOMIC DNA]</scope>
    <source>
        <strain evidence="2 4">NEG-M</strain>
    </source>
</reference>